<feature type="region of interest" description="Disordered" evidence="1">
    <location>
        <begin position="1"/>
        <end position="39"/>
    </location>
</feature>
<reference evidence="2 3" key="1">
    <citation type="journal article" date="2023" name="Plants (Basel)">
        <title>Bridging the Gap: Combining Genomics and Transcriptomics Approaches to Understand Stylosanthes scabra, an Orphan Legume from the Brazilian Caatinga.</title>
        <authorList>
            <person name="Ferreira-Neto J.R.C."/>
            <person name="da Silva M.D."/>
            <person name="Binneck E."/>
            <person name="de Melo N.F."/>
            <person name="da Silva R.H."/>
            <person name="de Melo A.L.T.M."/>
            <person name="Pandolfi V."/>
            <person name="Bustamante F.O."/>
            <person name="Brasileiro-Vidal A.C."/>
            <person name="Benko-Iseppon A.M."/>
        </authorList>
    </citation>
    <scope>NUCLEOTIDE SEQUENCE [LARGE SCALE GENOMIC DNA]</scope>
    <source>
        <tissue evidence="2">Leaves</tissue>
    </source>
</reference>
<dbReference type="Proteomes" id="UP001341840">
    <property type="component" value="Unassembled WGS sequence"/>
</dbReference>
<protein>
    <submittedName>
        <fullName evidence="2">Uncharacterized protein</fullName>
    </submittedName>
</protein>
<name>A0ABU6WAD8_9FABA</name>
<gene>
    <name evidence="2" type="ORF">PIB30_019947</name>
</gene>
<comment type="caution">
    <text evidence="2">The sequence shown here is derived from an EMBL/GenBank/DDBJ whole genome shotgun (WGS) entry which is preliminary data.</text>
</comment>
<evidence type="ECO:0000256" key="1">
    <source>
        <dbReference type="SAM" id="MobiDB-lite"/>
    </source>
</evidence>
<dbReference type="EMBL" id="JASCZI010181305">
    <property type="protein sequence ID" value="MED6181520.1"/>
    <property type="molecule type" value="Genomic_DNA"/>
</dbReference>
<accession>A0ABU6WAD8</accession>
<feature type="compositionally biased region" description="Polar residues" evidence="1">
    <location>
        <begin position="9"/>
        <end position="18"/>
    </location>
</feature>
<organism evidence="2 3">
    <name type="scientific">Stylosanthes scabra</name>
    <dbReference type="NCBI Taxonomy" id="79078"/>
    <lineage>
        <taxon>Eukaryota</taxon>
        <taxon>Viridiplantae</taxon>
        <taxon>Streptophyta</taxon>
        <taxon>Embryophyta</taxon>
        <taxon>Tracheophyta</taxon>
        <taxon>Spermatophyta</taxon>
        <taxon>Magnoliopsida</taxon>
        <taxon>eudicotyledons</taxon>
        <taxon>Gunneridae</taxon>
        <taxon>Pentapetalae</taxon>
        <taxon>rosids</taxon>
        <taxon>fabids</taxon>
        <taxon>Fabales</taxon>
        <taxon>Fabaceae</taxon>
        <taxon>Papilionoideae</taxon>
        <taxon>50 kb inversion clade</taxon>
        <taxon>dalbergioids sensu lato</taxon>
        <taxon>Dalbergieae</taxon>
        <taxon>Pterocarpus clade</taxon>
        <taxon>Stylosanthes</taxon>
    </lineage>
</organism>
<feature type="region of interest" description="Disordered" evidence="1">
    <location>
        <begin position="192"/>
        <end position="214"/>
    </location>
</feature>
<keyword evidence="3" id="KW-1185">Reference proteome</keyword>
<sequence length="253" mass="28354">MKSKLLRQPETTQSQPPTKQEIKAATSTEIQEKNEEDQEIKHKIASHFSKEELDEDAKFEENLDLYLECSNSEATNSSVEENAITGADTMKEGGNWFQIGNKDDNAMNEGGVTESTGVLRDGAIATQEGELRVTIRPMVEASSFVGVLRRGWLRHASPIVVQPLPLLAATLWNCEREATLDDGMGEQRQVPPPLVFSNDAKSDGSSGTRFGDRRREEQIMRQAAMTSNFKVFSMTPFLESHRKLLEHMRVSLR</sequence>
<evidence type="ECO:0000313" key="2">
    <source>
        <dbReference type="EMBL" id="MED6181520.1"/>
    </source>
</evidence>
<proteinExistence type="predicted"/>
<evidence type="ECO:0000313" key="3">
    <source>
        <dbReference type="Proteomes" id="UP001341840"/>
    </source>
</evidence>